<dbReference type="AlphaFoldDB" id="W4LEX4"/>
<sequence>MAWGVALTLALLAGLGWGLGRLYPHVFLTEWAYWGGVKGIEAARWLFGPGS</sequence>
<protein>
    <submittedName>
        <fullName evidence="1">Uncharacterized protein</fullName>
    </submittedName>
</protein>
<proteinExistence type="predicted"/>
<accession>W4LEX4</accession>
<evidence type="ECO:0000313" key="2">
    <source>
        <dbReference type="Proteomes" id="UP000019141"/>
    </source>
</evidence>
<gene>
    <name evidence="1" type="ORF">ETSY1_25730</name>
</gene>
<name>W4LEX4_ENTF1</name>
<dbReference type="HOGENOM" id="CLU_3096832_0_0_7"/>
<evidence type="ECO:0000313" key="1">
    <source>
        <dbReference type="EMBL" id="ETW96643.1"/>
    </source>
</evidence>
<reference evidence="1 2" key="1">
    <citation type="journal article" date="2014" name="Nature">
        <title>An environmental bacterial taxon with a large and distinct metabolic repertoire.</title>
        <authorList>
            <person name="Wilson M.C."/>
            <person name="Mori T."/>
            <person name="Ruckert C."/>
            <person name="Uria A.R."/>
            <person name="Helf M.J."/>
            <person name="Takada K."/>
            <person name="Gernert C."/>
            <person name="Steffens U.A."/>
            <person name="Heycke N."/>
            <person name="Schmitt S."/>
            <person name="Rinke C."/>
            <person name="Helfrich E.J."/>
            <person name="Brachmann A.O."/>
            <person name="Gurgui C."/>
            <person name="Wakimoto T."/>
            <person name="Kracht M."/>
            <person name="Crusemann M."/>
            <person name="Hentschel U."/>
            <person name="Abe I."/>
            <person name="Matsunaga S."/>
            <person name="Kalinowski J."/>
            <person name="Takeyama H."/>
            <person name="Piel J."/>
        </authorList>
    </citation>
    <scope>NUCLEOTIDE SEQUENCE [LARGE SCALE GENOMIC DNA]</scope>
    <source>
        <strain evidence="2">TSY1</strain>
    </source>
</reference>
<comment type="caution">
    <text evidence="1">The sequence shown here is derived from an EMBL/GenBank/DDBJ whole genome shotgun (WGS) entry which is preliminary data.</text>
</comment>
<dbReference type="EMBL" id="AZHW01000761">
    <property type="protein sequence ID" value="ETW96643.1"/>
    <property type="molecule type" value="Genomic_DNA"/>
</dbReference>
<keyword evidence="2" id="KW-1185">Reference proteome</keyword>
<dbReference type="Proteomes" id="UP000019141">
    <property type="component" value="Unassembled WGS sequence"/>
</dbReference>
<organism evidence="1 2">
    <name type="scientific">Entotheonella factor</name>
    <dbReference type="NCBI Taxonomy" id="1429438"/>
    <lineage>
        <taxon>Bacteria</taxon>
        <taxon>Pseudomonadati</taxon>
        <taxon>Nitrospinota/Tectimicrobiota group</taxon>
        <taxon>Candidatus Tectimicrobiota</taxon>
        <taxon>Candidatus Entotheonellia</taxon>
        <taxon>Candidatus Entotheonellales</taxon>
        <taxon>Candidatus Entotheonellaceae</taxon>
        <taxon>Candidatus Entotheonella</taxon>
    </lineage>
</organism>